<evidence type="ECO:0000313" key="2">
    <source>
        <dbReference type="Proteomes" id="UP000597444"/>
    </source>
</evidence>
<accession>A0A8J3IGN5</accession>
<proteinExistence type="predicted"/>
<protein>
    <submittedName>
        <fullName evidence="1">Uncharacterized protein</fullName>
    </submittedName>
</protein>
<name>A0A8J3IGN5_9CHLR</name>
<comment type="caution">
    <text evidence="1">The sequence shown here is derived from an EMBL/GenBank/DDBJ whole genome shotgun (WGS) entry which is preliminary data.</text>
</comment>
<organism evidence="1 2">
    <name type="scientific">Reticulibacter mediterranei</name>
    <dbReference type="NCBI Taxonomy" id="2778369"/>
    <lineage>
        <taxon>Bacteria</taxon>
        <taxon>Bacillati</taxon>
        <taxon>Chloroflexota</taxon>
        <taxon>Ktedonobacteria</taxon>
        <taxon>Ktedonobacterales</taxon>
        <taxon>Reticulibacteraceae</taxon>
        <taxon>Reticulibacter</taxon>
    </lineage>
</organism>
<dbReference type="EMBL" id="BNJK01000001">
    <property type="protein sequence ID" value="GHO94241.1"/>
    <property type="molecule type" value="Genomic_DNA"/>
</dbReference>
<evidence type="ECO:0000313" key="1">
    <source>
        <dbReference type="EMBL" id="GHO94241.1"/>
    </source>
</evidence>
<gene>
    <name evidence="1" type="ORF">KSF_042890</name>
</gene>
<dbReference type="Proteomes" id="UP000597444">
    <property type="component" value="Unassembled WGS sequence"/>
</dbReference>
<keyword evidence="2" id="KW-1185">Reference proteome</keyword>
<reference evidence="1" key="1">
    <citation type="submission" date="2020-10" db="EMBL/GenBank/DDBJ databases">
        <title>Taxonomic study of unclassified bacteria belonging to the class Ktedonobacteria.</title>
        <authorList>
            <person name="Yabe S."/>
            <person name="Wang C.M."/>
            <person name="Zheng Y."/>
            <person name="Sakai Y."/>
            <person name="Cavaletti L."/>
            <person name="Monciardini P."/>
            <person name="Donadio S."/>
        </authorList>
    </citation>
    <scope>NUCLEOTIDE SEQUENCE</scope>
    <source>
        <strain evidence="1">ID150040</strain>
    </source>
</reference>
<sequence length="51" mass="5945">MLTGIRRRNLVYSSHGHHQYGNRDSGRATFCKEKRAVGDWLRLSRACLDRV</sequence>
<dbReference type="AlphaFoldDB" id="A0A8J3IGN5"/>